<evidence type="ECO:0000256" key="18">
    <source>
        <dbReference type="ARBA" id="ARBA00023170"/>
    </source>
</evidence>
<dbReference type="AlphaFoldDB" id="A0A8T1RSS0"/>
<dbReference type="FunFam" id="3.80.10.10:FF:000275">
    <property type="entry name" value="Leucine-rich repeat receptor-like protein kinase"/>
    <property type="match status" value="1"/>
</dbReference>
<dbReference type="PANTHER" id="PTHR48053">
    <property type="entry name" value="LEUCINE RICH REPEAT FAMILY PROTEIN, EXPRESSED"/>
    <property type="match status" value="1"/>
</dbReference>
<evidence type="ECO:0000256" key="8">
    <source>
        <dbReference type="ARBA" id="ARBA00022614"/>
    </source>
</evidence>
<evidence type="ECO:0000256" key="9">
    <source>
        <dbReference type="ARBA" id="ARBA00022679"/>
    </source>
</evidence>
<keyword evidence="12" id="KW-0677">Repeat</keyword>
<dbReference type="InterPro" id="IPR000719">
    <property type="entry name" value="Prot_kinase_dom"/>
</dbReference>
<dbReference type="Pfam" id="PF00560">
    <property type="entry name" value="LRR_1"/>
    <property type="match status" value="8"/>
</dbReference>
<dbReference type="PANTHER" id="PTHR48053:SF37">
    <property type="entry name" value="LEUCINE-RICH REPEAT PROTEIN KINASE FAMILY PROTEIN"/>
    <property type="match status" value="1"/>
</dbReference>
<keyword evidence="5" id="KW-1003">Cell membrane</keyword>
<comment type="catalytic activity">
    <reaction evidence="20">
        <text>L-threonyl-[protein] + ATP = O-phospho-L-threonyl-[protein] + ADP + H(+)</text>
        <dbReference type="Rhea" id="RHEA:46608"/>
        <dbReference type="Rhea" id="RHEA-COMP:11060"/>
        <dbReference type="Rhea" id="RHEA-COMP:11605"/>
        <dbReference type="ChEBI" id="CHEBI:15378"/>
        <dbReference type="ChEBI" id="CHEBI:30013"/>
        <dbReference type="ChEBI" id="CHEBI:30616"/>
        <dbReference type="ChEBI" id="CHEBI:61977"/>
        <dbReference type="ChEBI" id="CHEBI:456216"/>
        <dbReference type="EC" id="2.7.11.1"/>
    </reaction>
</comment>
<evidence type="ECO:0000256" key="21">
    <source>
        <dbReference type="ARBA" id="ARBA00048679"/>
    </source>
</evidence>
<dbReference type="Pfam" id="PF08263">
    <property type="entry name" value="LRRNT_2"/>
    <property type="match status" value="1"/>
</dbReference>
<dbReference type="GO" id="GO:0005524">
    <property type="term" value="F:ATP binding"/>
    <property type="evidence" value="ECO:0007669"/>
    <property type="project" value="UniProtKB-UniRule"/>
</dbReference>
<organism evidence="25 26">
    <name type="scientific">Carya illinoinensis</name>
    <name type="common">Pecan</name>
    <dbReference type="NCBI Taxonomy" id="32201"/>
    <lineage>
        <taxon>Eukaryota</taxon>
        <taxon>Viridiplantae</taxon>
        <taxon>Streptophyta</taxon>
        <taxon>Embryophyta</taxon>
        <taxon>Tracheophyta</taxon>
        <taxon>Spermatophyta</taxon>
        <taxon>Magnoliopsida</taxon>
        <taxon>eudicotyledons</taxon>
        <taxon>Gunneridae</taxon>
        <taxon>Pentapetalae</taxon>
        <taxon>rosids</taxon>
        <taxon>fabids</taxon>
        <taxon>Fagales</taxon>
        <taxon>Juglandaceae</taxon>
        <taxon>Carya</taxon>
    </lineage>
</organism>
<evidence type="ECO:0000256" key="17">
    <source>
        <dbReference type="ARBA" id="ARBA00023136"/>
    </source>
</evidence>
<dbReference type="Pfam" id="PF13855">
    <property type="entry name" value="LRR_8"/>
    <property type="match status" value="1"/>
</dbReference>
<keyword evidence="11" id="KW-0732">Signal</keyword>
<evidence type="ECO:0000259" key="24">
    <source>
        <dbReference type="PROSITE" id="PS50011"/>
    </source>
</evidence>
<evidence type="ECO:0000256" key="13">
    <source>
        <dbReference type="ARBA" id="ARBA00022741"/>
    </source>
</evidence>
<evidence type="ECO:0000256" key="3">
    <source>
        <dbReference type="ARBA" id="ARBA00009592"/>
    </source>
</evidence>
<dbReference type="InterPro" id="IPR008271">
    <property type="entry name" value="Ser/Thr_kinase_AS"/>
</dbReference>
<keyword evidence="26" id="KW-1185">Reference proteome</keyword>
<dbReference type="InterPro" id="IPR001611">
    <property type="entry name" value="Leu-rich_rpt"/>
</dbReference>
<protein>
    <recommendedName>
        <fullName evidence="4">non-specific serine/threonine protein kinase</fullName>
        <ecNumber evidence="4">2.7.11.1</ecNumber>
    </recommendedName>
</protein>
<keyword evidence="8" id="KW-0433">Leucine-rich repeat</keyword>
<evidence type="ECO:0000256" key="10">
    <source>
        <dbReference type="ARBA" id="ARBA00022692"/>
    </source>
</evidence>
<dbReference type="Proteomes" id="UP000811609">
    <property type="component" value="Chromosome 1"/>
</dbReference>
<evidence type="ECO:0000256" key="6">
    <source>
        <dbReference type="ARBA" id="ARBA00022527"/>
    </source>
</evidence>
<keyword evidence="7" id="KW-0597">Phosphoprotein</keyword>
<keyword evidence="9" id="KW-0808">Transferase</keyword>
<dbReference type="PROSITE" id="PS50011">
    <property type="entry name" value="PROTEIN_KINASE_DOM"/>
    <property type="match status" value="1"/>
</dbReference>
<dbReference type="GO" id="GO:0004674">
    <property type="term" value="F:protein serine/threonine kinase activity"/>
    <property type="evidence" value="ECO:0007669"/>
    <property type="project" value="UniProtKB-KW"/>
</dbReference>
<dbReference type="InterPro" id="IPR051716">
    <property type="entry name" value="Plant_RL_S/T_kinase"/>
</dbReference>
<dbReference type="InterPro" id="IPR017441">
    <property type="entry name" value="Protein_kinase_ATP_BS"/>
</dbReference>
<dbReference type="Pfam" id="PF00069">
    <property type="entry name" value="Pkinase"/>
    <property type="match status" value="1"/>
</dbReference>
<comment type="similarity">
    <text evidence="2">Belongs to the protein kinase superfamily. Ser/Thr protein kinase family.</text>
</comment>
<comment type="subcellular location">
    <subcellularLocation>
        <location evidence="1">Cell membrane</location>
        <topology evidence="1">Single-pass type I membrane protein</topology>
    </subcellularLocation>
</comment>
<feature type="binding site" evidence="22">
    <location>
        <position position="710"/>
    </location>
    <ligand>
        <name>ATP</name>
        <dbReference type="ChEBI" id="CHEBI:30616"/>
    </ligand>
</feature>
<evidence type="ECO:0000256" key="15">
    <source>
        <dbReference type="ARBA" id="ARBA00022840"/>
    </source>
</evidence>
<evidence type="ECO:0000313" key="26">
    <source>
        <dbReference type="Proteomes" id="UP000811609"/>
    </source>
</evidence>
<comment type="caution">
    <text evidence="25">The sequence shown here is derived from an EMBL/GenBank/DDBJ whole genome shotgun (WGS) entry which is preliminary data.</text>
</comment>
<evidence type="ECO:0000256" key="14">
    <source>
        <dbReference type="ARBA" id="ARBA00022777"/>
    </source>
</evidence>
<dbReference type="PROSITE" id="PS00108">
    <property type="entry name" value="PROTEIN_KINASE_ST"/>
    <property type="match status" value="1"/>
</dbReference>
<keyword evidence="18" id="KW-0675">Receptor</keyword>
<proteinExistence type="inferred from homology"/>
<gene>
    <name evidence="25" type="ORF">CIPAW_01G269100</name>
</gene>
<evidence type="ECO:0000256" key="11">
    <source>
        <dbReference type="ARBA" id="ARBA00022729"/>
    </source>
</evidence>
<evidence type="ECO:0000256" key="22">
    <source>
        <dbReference type="PROSITE-ProRule" id="PRU10141"/>
    </source>
</evidence>
<keyword evidence="10 23" id="KW-0812">Transmembrane</keyword>
<keyword evidence="17 23" id="KW-0472">Membrane</keyword>
<keyword evidence="14" id="KW-0418">Kinase</keyword>
<dbReference type="GO" id="GO:0005886">
    <property type="term" value="C:plasma membrane"/>
    <property type="evidence" value="ECO:0007669"/>
    <property type="project" value="UniProtKB-SubCell"/>
</dbReference>
<dbReference type="Pfam" id="PF23598">
    <property type="entry name" value="LRR_14"/>
    <property type="match status" value="1"/>
</dbReference>
<feature type="transmembrane region" description="Helical" evidence="23">
    <location>
        <begin position="626"/>
        <end position="649"/>
    </location>
</feature>
<keyword evidence="15 22" id="KW-0067">ATP-binding</keyword>
<keyword evidence="13 22" id="KW-0547">Nucleotide-binding</keyword>
<evidence type="ECO:0000256" key="16">
    <source>
        <dbReference type="ARBA" id="ARBA00022989"/>
    </source>
</evidence>
<evidence type="ECO:0000256" key="2">
    <source>
        <dbReference type="ARBA" id="ARBA00008684"/>
    </source>
</evidence>
<dbReference type="InterPro" id="IPR055414">
    <property type="entry name" value="LRR_R13L4/SHOC2-like"/>
</dbReference>
<dbReference type="PROSITE" id="PS00107">
    <property type="entry name" value="PROTEIN_KINASE_ATP"/>
    <property type="match status" value="1"/>
</dbReference>
<evidence type="ECO:0000256" key="19">
    <source>
        <dbReference type="ARBA" id="ARBA00023180"/>
    </source>
</evidence>
<dbReference type="SMART" id="SM00220">
    <property type="entry name" value="S_TKc"/>
    <property type="match status" value="1"/>
</dbReference>
<name>A0A8T1RSS0_CARIL</name>
<evidence type="ECO:0000256" key="23">
    <source>
        <dbReference type="SAM" id="Phobius"/>
    </source>
</evidence>
<sequence length="1009" mass="110696">MGNPTLRPSVSWSVFGILPIISALCFFVSSAYAISGNETDRLALLEFKAKLIDKPVRIFSSWNETVHFCQWYGVTCGRRHKRVTQLHLASQKLVGSLSPFIGNLSFLRSLYLSHNSLSHEIPPELGRLHRLRFLGLYNNSFGGRIPTNIASCSSLEVLDLVNGRIPTFLGNLSSLETLSVASNNLGGSIPDVLGQLVNLETIFIGGNQLSGTVPPSIFNLSSIRMFDVGFNQIQGSLPMDLGTTLSNLQKFSIASNQFTGTIPPSISNASNMERLQFTLNKLIGSVPSLENLRRLRILSTTKNHVGSGGADDLKFLCSLTNATSLEVLNININNFGGILPECIGNFSSTLKVLYMDNNNMVGTIPGGIGNLVNLDNLKMWNNQLSGSIPSSIGKLQRLEELYIDGNNLSGNIPDSLGNLTMLSGLRLQDNNLQGSIPSSLGKCQFLSFLDLSDNNLSGTIPPQVIGLSTLSIYLDLSRNDFTGTLPVEVGNLNNLGELSISHNRLSGEIPRSLGRCIKLEFLSIRGNFFQGAVLSTFSSLRGLRMSDLSLNNFSGKIPEFFVGLDSLQLLNLSYNNFEGLVPIHGVFKNSSAALVAGNTQLCGGIPEMHLPKCNFKESEKTSTLKLIIIIVCGVSGVIFVLSFIFVCWLRKKRKEPTSSASENLLLNMSYQRLLKATNGFSSANLLGVGSFGSVYKGVLGDEGGNIIAVKVLNLQRHGASKSFLAECEALRNIKHRNLVKVLTICSSVDYHGNDFKALVYEFMVNGSLENWLHPTLKEEEAYHEQRMLNLLQRLNIAIDVSSALEYLHYNCETPIVHCDLKPSNVLLDNEMTGHVGDFGLARFSPETTNQNTSTNQSSSIGVRGTIGYTPPEYGTGNWVSTSGDVYSYGILLLEMFTKKRPTDNMFQGNLSLHGFVKAALPQAVVEIADPILFQETGEQTSDNAQQIINTRRNKIKECLVLIFCVGVACSYEHPEERMNIRDAVNKLHLVRKSFLKLEHMEKTDLQIDP</sequence>
<comment type="similarity">
    <text evidence="3">Belongs to the RLP family.</text>
</comment>
<accession>A0A8T1RSS0</accession>
<evidence type="ECO:0000256" key="7">
    <source>
        <dbReference type="ARBA" id="ARBA00022553"/>
    </source>
</evidence>
<dbReference type="FunFam" id="3.30.200.20:FF:000432">
    <property type="entry name" value="LRR receptor-like serine/threonine-protein kinase EFR"/>
    <property type="match status" value="1"/>
</dbReference>
<keyword evidence="19" id="KW-0325">Glycoprotein</keyword>
<evidence type="ECO:0000256" key="1">
    <source>
        <dbReference type="ARBA" id="ARBA00004251"/>
    </source>
</evidence>
<dbReference type="FunFam" id="1.10.510.10:FF:000358">
    <property type="entry name" value="Putative leucine-rich repeat receptor-like serine/threonine-protein kinase"/>
    <property type="match status" value="1"/>
</dbReference>
<dbReference type="EMBL" id="CM031809">
    <property type="protein sequence ID" value="KAG6669799.1"/>
    <property type="molecule type" value="Genomic_DNA"/>
</dbReference>
<keyword evidence="6" id="KW-0723">Serine/threonine-protein kinase</keyword>
<evidence type="ECO:0000256" key="5">
    <source>
        <dbReference type="ARBA" id="ARBA00022475"/>
    </source>
</evidence>
<dbReference type="SMART" id="SM00369">
    <property type="entry name" value="LRR_TYP"/>
    <property type="match status" value="8"/>
</dbReference>
<reference evidence="25" key="1">
    <citation type="submission" date="2020-12" db="EMBL/GenBank/DDBJ databases">
        <title>WGS assembly of Carya illinoinensis cv. Pawnee.</title>
        <authorList>
            <person name="Platts A."/>
            <person name="Shu S."/>
            <person name="Wright S."/>
            <person name="Barry K."/>
            <person name="Edger P."/>
            <person name="Pires J.C."/>
            <person name="Schmutz J."/>
        </authorList>
    </citation>
    <scope>NUCLEOTIDE SEQUENCE</scope>
    <source>
        <tissue evidence="25">Leaf</tissue>
    </source>
</reference>
<feature type="transmembrane region" description="Helical" evidence="23">
    <location>
        <begin position="12"/>
        <end position="34"/>
    </location>
</feature>
<dbReference type="InterPro" id="IPR003591">
    <property type="entry name" value="Leu-rich_rpt_typical-subtyp"/>
</dbReference>
<evidence type="ECO:0000256" key="20">
    <source>
        <dbReference type="ARBA" id="ARBA00047899"/>
    </source>
</evidence>
<evidence type="ECO:0000313" key="25">
    <source>
        <dbReference type="EMBL" id="KAG6669799.1"/>
    </source>
</evidence>
<keyword evidence="16 23" id="KW-1133">Transmembrane helix</keyword>
<feature type="domain" description="Protein kinase" evidence="24">
    <location>
        <begin position="680"/>
        <end position="995"/>
    </location>
</feature>
<dbReference type="EC" id="2.7.11.1" evidence="4"/>
<dbReference type="FunFam" id="3.80.10.10:FF:000288">
    <property type="entry name" value="LRR receptor-like serine/threonine-protein kinase EFR"/>
    <property type="match status" value="1"/>
</dbReference>
<evidence type="ECO:0000256" key="12">
    <source>
        <dbReference type="ARBA" id="ARBA00022737"/>
    </source>
</evidence>
<evidence type="ECO:0000256" key="4">
    <source>
        <dbReference type="ARBA" id="ARBA00012513"/>
    </source>
</evidence>
<dbReference type="InterPro" id="IPR013210">
    <property type="entry name" value="LRR_N_plant-typ"/>
</dbReference>
<comment type="catalytic activity">
    <reaction evidence="21">
        <text>L-seryl-[protein] + ATP = O-phospho-L-seryl-[protein] + ADP + H(+)</text>
        <dbReference type="Rhea" id="RHEA:17989"/>
        <dbReference type="Rhea" id="RHEA-COMP:9863"/>
        <dbReference type="Rhea" id="RHEA-COMP:11604"/>
        <dbReference type="ChEBI" id="CHEBI:15378"/>
        <dbReference type="ChEBI" id="CHEBI:29999"/>
        <dbReference type="ChEBI" id="CHEBI:30616"/>
        <dbReference type="ChEBI" id="CHEBI:83421"/>
        <dbReference type="ChEBI" id="CHEBI:456216"/>
        <dbReference type="EC" id="2.7.11.1"/>
    </reaction>
</comment>